<dbReference type="InterPro" id="IPR008547">
    <property type="entry name" value="DUF829_TMEM53"/>
</dbReference>
<evidence type="ECO:0000313" key="8">
    <source>
        <dbReference type="Proteomes" id="UP001338125"/>
    </source>
</evidence>
<evidence type="ECO:0000256" key="1">
    <source>
        <dbReference type="ARBA" id="ARBA00004126"/>
    </source>
</evidence>
<organism evidence="7 8">
    <name type="scientific">Cladobotryum mycophilum</name>
    <dbReference type="NCBI Taxonomy" id="491253"/>
    <lineage>
        <taxon>Eukaryota</taxon>
        <taxon>Fungi</taxon>
        <taxon>Dikarya</taxon>
        <taxon>Ascomycota</taxon>
        <taxon>Pezizomycotina</taxon>
        <taxon>Sordariomycetes</taxon>
        <taxon>Hypocreomycetidae</taxon>
        <taxon>Hypocreales</taxon>
        <taxon>Hypocreaceae</taxon>
        <taxon>Cladobotryum</taxon>
    </lineage>
</organism>
<keyword evidence="8" id="KW-1185">Reference proteome</keyword>
<keyword evidence="2" id="KW-0812">Transmembrane</keyword>
<keyword evidence="3" id="KW-1133">Transmembrane helix</keyword>
<evidence type="ECO:0008006" key="9">
    <source>
        <dbReference type="Google" id="ProtNLM"/>
    </source>
</evidence>
<comment type="subcellular location">
    <subcellularLocation>
        <location evidence="6">Endomembrane system</location>
        <topology evidence="6">Single-pass membrane protein</topology>
    </subcellularLocation>
    <subcellularLocation>
        <location evidence="1">Nucleus membrane</location>
    </subcellularLocation>
</comment>
<sequence>MASSSPAAAAPGGLEPLRAIGENYFVFEPETPNEANDGPSLIVMCTWMVGATPRRLQKYIAGYRALWPHAAILLVTPRQLDFTLLPSSMLHANMVPARDVIHRHIDRQAAGQAYKPSILLHIFSNGGLFMAVNLALSLQVRHEGRPPLDLGPHIRGIMLDCAPGLTEFWRTYNAAVVGLPKSLPAQVVGRTFYAVVTGLLVNGHRTGILRGSIDTMRQKVNDPGLFGSARRLYLYSEADQVIGWEDIEAHMEEARSKRGFTVESVKFTDSPHCALVLHDPTRYWNAIERFWTRTGESPGDDFLSAGVPRSRL</sequence>
<dbReference type="PANTHER" id="PTHR12265">
    <property type="entry name" value="TRANSMEMBRANE PROTEIN 53"/>
    <property type="match status" value="1"/>
</dbReference>
<evidence type="ECO:0000256" key="5">
    <source>
        <dbReference type="ARBA" id="ARBA00023242"/>
    </source>
</evidence>
<keyword evidence="4" id="KW-0472">Membrane</keyword>
<dbReference type="Pfam" id="PF05705">
    <property type="entry name" value="DUF829"/>
    <property type="match status" value="1"/>
</dbReference>
<reference evidence="7 8" key="1">
    <citation type="submission" date="2024-01" db="EMBL/GenBank/DDBJ databases">
        <title>Complete genome of Cladobotryum mycophilum ATHUM6906.</title>
        <authorList>
            <person name="Christinaki A.C."/>
            <person name="Myridakis A.I."/>
            <person name="Kouvelis V.N."/>
        </authorList>
    </citation>
    <scope>NUCLEOTIDE SEQUENCE [LARGE SCALE GENOMIC DNA]</scope>
    <source>
        <strain evidence="7 8">ATHUM6906</strain>
    </source>
</reference>
<dbReference type="EMBL" id="JAVFKD010000012">
    <property type="protein sequence ID" value="KAK5994131.1"/>
    <property type="molecule type" value="Genomic_DNA"/>
</dbReference>
<evidence type="ECO:0000256" key="6">
    <source>
        <dbReference type="ARBA" id="ARBA00037847"/>
    </source>
</evidence>
<evidence type="ECO:0000256" key="4">
    <source>
        <dbReference type="ARBA" id="ARBA00023136"/>
    </source>
</evidence>
<dbReference type="Proteomes" id="UP001338125">
    <property type="component" value="Unassembled WGS sequence"/>
</dbReference>
<evidence type="ECO:0000256" key="3">
    <source>
        <dbReference type="ARBA" id="ARBA00022989"/>
    </source>
</evidence>
<accession>A0ABR0SQY6</accession>
<evidence type="ECO:0000256" key="2">
    <source>
        <dbReference type="ARBA" id="ARBA00022692"/>
    </source>
</evidence>
<gene>
    <name evidence="7" type="ORF">PT974_07571</name>
</gene>
<name>A0ABR0SQY6_9HYPO</name>
<evidence type="ECO:0000313" key="7">
    <source>
        <dbReference type="EMBL" id="KAK5994131.1"/>
    </source>
</evidence>
<comment type="caution">
    <text evidence="7">The sequence shown here is derived from an EMBL/GenBank/DDBJ whole genome shotgun (WGS) entry which is preliminary data.</text>
</comment>
<protein>
    <recommendedName>
        <fullName evidence="9">Indole-diterpene biosynthesis protein PaxU</fullName>
    </recommendedName>
</protein>
<dbReference type="PANTHER" id="PTHR12265:SF30">
    <property type="entry name" value="TRANSMEMBRANE PROTEIN 53"/>
    <property type="match status" value="1"/>
</dbReference>
<proteinExistence type="predicted"/>
<keyword evidence="5" id="KW-0539">Nucleus</keyword>